<keyword evidence="1" id="KW-0472">Membrane</keyword>
<dbReference type="GO" id="GO:0000271">
    <property type="term" value="P:polysaccharide biosynthetic process"/>
    <property type="evidence" value="ECO:0007669"/>
    <property type="project" value="TreeGrafter"/>
</dbReference>
<organism evidence="2 3">
    <name type="scientific">Angiostrongylus cantonensis</name>
    <name type="common">Rat lungworm</name>
    <dbReference type="NCBI Taxonomy" id="6313"/>
    <lineage>
        <taxon>Eukaryota</taxon>
        <taxon>Metazoa</taxon>
        <taxon>Ecdysozoa</taxon>
        <taxon>Nematoda</taxon>
        <taxon>Chromadorea</taxon>
        <taxon>Rhabditida</taxon>
        <taxon>Rhabditina</taxon>
        <taxon>Rhabditomorpha</taxon>
        <taxon>Strongyloidea</taxon>
        <taxon>Metastrongylidae</taxon>
        <taxon>Angiostrongylus</taxon>
    </lineage>
</organism>
<sequence>MALSTAFISLNRKNGTEEKSESNKTSRKAAKYRSDLQGIRALAITAVLLFHFYPLRFPNGYLGVDQ</sequence>
<proteinExistence type="predicted"/>
<protein>
    <submittedName>
        <fullName evidence="3">Acyl_transf_3 domain-containing protein</fullName>
    </submittedName>
</protein>
<name>A0A0K0D0D2_ANGCA</name>
<accession>A0A0K0D0D2</accession>
<feature type="transmembrane region" description="Helical" evidence="1">
    <location>
        <begin position="36"/>
        <end position="53"/>
    </location>
</feature>
<dbReference type="PANTHER" id="PTHR23028:SF127">
    <property type="entry name" value="ACYL_TRANSF_3 DOMAIN-CONTAINING PROTEIN-RELATED"/>
    <property type="match status" value="1"/>
</dbReference>
<dbReference type="PANTHER" id="PTHR23028">
    <property type="entry name" value="ACETYLTRANSFERASE"/>
    <property type="match status" value="1"/>
</dbReference>
<evidence type="ECO:0000256" key="1">
    <source>
        <dbReference type="SAM" id="Phobius"/>
    </source>
</evidence>
<evidence type="ECO:0000313" key="3">
    <source>
        <dbReference type="WBParaSite" id="ACAC_0000351501-mRNA-1"/>
    </source>
</evidence>
<keyword evidence="1" id="KW-0812">Transmembrane</keyword>
<keyword evidence="1" id="KW-1133">Transmembrane helix</keyword>
<dbReference type="WBParaSite" id="ACAC_0000351501-mRNA-1">
    <property type="protein sequence ID" value="ACAC_0000351501-mRNA-1"/>
    <property type="gene ID" value="ACAC_0000351501"/>
</dbReference>
<dbReference type="AlphaFoldDB" id="A0A0K0D0D2"/>
<keyword evidence="2" id="KW-1185">Reference proteome</keyword>
<dbReference type="InterPro" id="IPR050879">
    <property type="entry name" value="Acyltransferase_3"/>
</dbReference>
<reference evidence="2" key="1">
    <citation type="submission" date="2012-09" db="EMBL/GenBank/DDBJ databases">
        <authorList>
            <person name="Martin A.A."/>
        </authorList>
    </citation>
    <scope>NUCLEOTIDE SEQUENCE</scope>
</reference>
<dbReference type="Proteomes" id="UP000035642">
    <property type="component" value="Unassembled WGS sequence"/>
</dbReference>
<evidence type="ECO:0000313" key="2">
    <source>
        <dbReference type="Proteomes" id="UP000035642"/>
    </source>
</evidence>
<reference evidence="3" key="2">
    <citation type="submission" date="2017-02" db="UniProtKB">
        <authorList>
            <consortium name="WormBaseParasite"/>
        </authorList>
    </citation>
    <scope>IDENTIFICATION</scope>
</reference>
<dbReference type="GO" id="GO:0016020">
    <property type="term" value="C:membrane"/>
    <property type="evidence" value="ECO:0007669"/>
    <property type="project" value="TreeGrafter"/>
</dbReference>